<protein>
    <submittedName>
        <fullName evidence="1">Uncharacterized protein</fullName>
    </submittedName>
</protein>
<gene>
    <name evidence="1" type="ORF">GH808_07260</name>
</gene>
<keyword evidence="2" id="KW-1185">Reference proteome</keyword>
<sequence length="273" mass="30869">MKKKALVVVLIVFTIAVMFALLLFSARTAGLRSDFALQIQGTSFIGASVFYQAGLQLDIPTARDYGGSGWCKNMKLFDADDVFFDHGVGGEMSILYNFGRFQNGRATFYDPASDYFNAHYGIYAIRRENDVFGWENGKLDVAEIVKIVAFDQEDLVMASLGCSRSKCHFDYEITCIKEDISISGFSDWTQIDANIDTNAPLHQQTKNLIGYLQYGEPPKDYSGEDFPVVAMKGRLYLRYDEPRNATVLYFVIGKSQAFIDQTSRDYLLPIRWN</sequence>
<dbReference type="EMBL" id="WJBC01000008">
    <property type="protein sequence ID" value="MBC3804231.1"/>
    <property type="molecule type" value="Genomic_DNA"/>
</dbReference>
<reference evidence="1 2" key="1">
    <citation type="journal article" date="2020" name="mSystems">
        <title>Defining Genomic and Predicted Metabolic Features of the Acetobacterium Genus.</title>
        <authorList>
            <person name="Ross D.E."/>
            <person name="Marshall C.W."/>
            <person name="Gulliver D."/>
            <person name="May H.D."/>
            <person name="Norman R.S."/>
        </authorList>
    </citation>
    <scope>NUCLEOTIDE SEQUENCE [LARGE SCALE GENOMIC DNA]</scope>
    <source>
        <strain evidence="1 2">DSM 8238</strain>
    </source>
</reference>
<evidence type="ECO:0000313" key="2">
    <source>
        <dbReference type="Proteomes" id="UP000603234"/>
    </source>
</evidence>
<dbReference type="Proteomes" id="UP000603234">
    <property type="component" value="Unassembled WGS sequence"/>
</dbReference>
<proteinExistence type="predicted"/>
<comment type="caution">
    <text evidence="1">The sequence shown here is derived from an EMBL/GenBank/DDBJ whole genome shotgun (WGS) entry which is preliminary data.</text>
</comment>
<organism evidence="1 2">
    <name type="scientific">Acetobacterium fimetarium</name>
    <dbReference type="NCBI Taxonomy" id="52691"/>
    <lineage>
        <taxon>Bacteria</taxon>
        <taxon>Bacillati</taxon>
        <taxon>Bacillota</taxon>
        <taxon>Clostridia</taxon>
        <taxon>Eubacteriales</taxon>
        <taxon>Eubacteriaceae</taxon>
        <taxon>Acetobacterium</taxon>
    </lineage>
</organism>
<name>A0ABR6WUG6_9FIRM</name>
<evidence type="ECO:0000313" key="1">
    <source>
        <dbReference type="EMBL" id="MBC3804231.1"/>
    </source>
</evidence>
<accession>A0ABR6WUG6</accession>
<dbReference type="RefSeq" id="WP_186842117.1">
    <property type="nucleotide sequence ID" value="NZ_WJBC01000008.1"/>
</dbReference>